<protein>
    <submittedName>
        <fullName evidence="3">Uncharacterized protein</fullName>
    </submittedName>
</protein>
<dbReference type="EMBL" id="AEWJ01000041">
    <property type="protein sequence ID" value="EGD58391.1"/>
    <property type="molecule type" value="Genomic_DNA"/>
</dbReference>
<dbReference type="Pfam" id="PF09374">
    <property type="entry name" value="PG_binding_3"/>
    <property type="match status" value="1"/>
</dbReference>
<feature type="domain" description="TtsA-like Glycoside hydrolase family 108" evidence="1">
    <location>
        <begin position="10"/>
        <end position="93"/>
    </location>
</feature>
<feature type="domain" description="Peptidoglycan binding" evidence="2">
    <location>
        <begin position="97"/>
        <end position="161"/>
    </location>
</feature>
<organism evidence="3 4">
    <name type="scientific">Novosphingobium nitrogenifigens DSM 19370</name>
    <dbReference type="NCBI Taxonomy" id="983920"/>
    <lineage>
        <taxon>Bacteria</taxon>
        <taxon>Pseudomonadati</taxon>
        <taxon>Pseudomonadota</taxon>
        <taxon>Alphaproteobacteria</taxon>
        <taxon>Sphingomonadales</taxon>
        <taxon>Sphingomonadaceae</taxon>
        <taxon>Novosphingobium</taxon>
    </lineage>
</organism>
<proteinExistence type="predicted"/>
<dbReference type="Pfam" id="PF05838">
    <property type="entry name" value="Glyco_hydro_108"/>
    <property type="match status" value="1"/>
</dbReference>
<comment type="caution">
    <text evidence="3">The sequence shown here is derived from an EMBL/GenBank/DDBJ whole genome shotgun (WGS) entry which is preliminary data.</text>
</comment>
<dbReference type="Proteomes" id="UP000004728">
    <property type="component" value="Unassembled WGS sequence"/>
</dbReference>
<dbReference type="eggNOG" id="COG3926">
    <property type="taxonomic scope" value="Bacteria"/>
</dbReference>
<name>F1Z9B4_9SPHN</name>
<dbReference type="InterPro" id="IPR018537">
    <property type="entry name" value="Peptidoglycan-bd_3"/>
</dbReference>
<dbReference type="InParanoid" id="F1Z9B4"/>
<evidence type="ECO:0000313" key="4">
    <source>
        <dbReference type="Proteomes" id="UP000004728"/>
    </source>
</evidence>
<dbReference type="AlphaFoldDB" id="F1Z9B4"/>
<dbReference type="HOGENOM" id="CLU_082693_1_0_5"/>
<dbReference type="InterPro" id="IPR008565">
    <property type="entry name" value="TtsA-like_GH18_dom"/>
</dbReference>
<evidence type="ECO:0000259" key="1">
    <source>
        <dbReference type="Pfam" id="PF05838"/>
    </source>
</evidence>
<gene>
    <name evidence="3" type="ORF">Y88_0446</name>
</gene>
<dbReference type="RefSeq" id="WP_008066867.1">
    <property type="nucleotide sequence ID" value="NZ_AQWK01000002.1"/>
</dbReference>
<dbReference type="OrthoDB" id="9815229at2"/>
<accession>F1Z9B4</accession>
<reference evidence="3 4" key="1">
    <citation type="journal article" date="2012" name="J. Bacteriol.">
        <title>Draft Genome Sequence of Novosphingobium nitrogenifigens Y88T.</title>
        <authorList>
            <person name="Strabala T.J."/>
            <person name="Macdonald L."/>
            <person name="Liu V."/>
            <person name="Smit A.M."/>
        </authorList>
    </citation>
    <scope>NUCLEOTIDE SEQUENCE [LARGE SCALE GENOMIC DNA]</scope>
    <source>
        <strain evidence="3 4">DSM 19370</strain>
    </source>
</reference>
<dbReference type="CDD" id="cd13926">
    <property type="entry name" value="N-acetylmuramidase_GH108"/>
    <property type="match status" value="1"/>
</dbReference>
<sequence>MTRTFADVLAFVLAREGGFVNDPRDPGGMTNLGVTARQWQAWTGHGVNEAVMRALTPAAVGNFYRSGYWHAIAGEQLPIALALAVFDFAVNAGPARAVFELQELVGAHADGKAGPATLRAVQAYAAGIGLVRLIDRYCDARADFYRTLERFPIYGKGWLARVELVRREAMTWLG</sequence>
<dbReference type="Gene3D" id="1.20.141.10">
    <property type="entry name" value="Chitosanase, subunit A, domain 1"/>
    <property type="match status" value="1"/>
</dbReference>
<dbReference type="SUPFAM" id="SSF53955">
    <property type="entry name" value="Lysozyme-like"/>
    <property type="match status" value="1"/>
</dbReference>
<keyword evidence="4" id="KW-1185">Reference proteome</keyword>
<evidence type="ECO:0000259" key="2">
    <source>
        <dbReference type="Pfam" id="PF09374"/>
    </source>
</evidence>
<dbReference type="InterPro" id="IPR023346">
    <property type="entry name" value="Lysozyme-like_dom_sf"/>
</dbReference>
<dbReference type="STRING" id="983920.Y88_0446"/>
<evidence type="ECO:0000313" key="3">
    <source>
        <dbReference type="EMBL" id="EGD58391.1"/>
    </source>
</evidence>